<dbReference type="RefSeq" id="WP_386729871.1">
    <property type="nucleotide sequence ID" value="NZ_JBHSTP010000002.1"/>
</dbReference>
<dbReference type="EMBL" id="JBHSTP010000002">
    <property type="protein sequence ID" value="MFC6356025.1"/>
    <property type="molecule type" value="Genomic_DNA"/>
</dbReference>
<keyword evidence="1" id="KW-0812">Transmembrane</keyword>
<accession>A0ABW1VG07</accession>
<proteinExistence type="predicted"/>
<evidence type="ECO:0000313" key="2">
    <source>
        <dbReference type="EMBL" id="MFC6356025.1"/>
    </source>
</evidence>
<keyword evidence="3" id="KW-1185">Reference proteome</keyword>
<reference evidence="3" key="1">
    <citation type="journal article" date="2019" name="Int. J. Syst. Evol. Microbiol.">
        <title>The Global Catalogue of Microorganisms (GCM) 10K type strain sequencing project: providing services to taxonomists for standard genome sequencing and annotation.</title>
        <authorList>
            <consortium name="The Broad Institute Genomics Platform"/>
            <consortium name="The Broad Institute Genome Sequencing Center for Infectious Disease"/>
            <person name="Wu L."/>
            <person name="Ma J."/>
        </authorList>
    </citation>
    <scope>NUCLEOTIDE SEQUENCE [LARGE SCALE GENOMIC DNA]</scope>
    <source>
        <strain evidence="3">CCUG 43304</strain>
    </source>
</reference>
<comment type="caution">
    <text evidence="2">The sequence shown here is derived from an EMBL/GenBank/DDBJ whole genome shotgun (WGS) entry which is preliminary data.</text>
</comment>
<name>A0ABW1VG07_9MICO</name>
<protein>
    <recommendedName>
        <fullName evidence="4">MetS family NSS transporter small subunit</fullName>
    </recommendedName>
</protein>
<keyword evidence="1" id="KW-0472">Membrane</keyword>
<evidence type="ECO:0000256" key="1">
    <source>
        <dbReference type="SAM" id="Phobius"/>
    </source>
</evidence>
<evidence type="ECO:0008006" key="4">
    <source>
        <dbReference type="Google" id="ProtNLM"/>
    </source>
</evidence>
<feature type="transmembrane region" description="Helical" evidence="1">
    <location>
        <begin position="6"/>
        <end position="28"/>
    </location>
</feature>
<gene>
    <name evidence="2" type="ORF">ACFQB0_07895</name>
</gene>
<evidence type="ECO:0000313" key="3">
    <source>
        <dbReference type="Proteomes" id="UP001596306"/>
    </source>
</evidence>
<dbReference type="Proteomes" id="UP001596306">
    <property type="component" value="Unassembled WGS sequence"/>
</dbReference>
<organism evidence="2 3">
    <name type="scientific">Luethyella okanaganae</name>
    <dbReference type="NCBI Taxonomy" id="69372"/>
    <lineage>
        <taxon>Bacteria</taxon>
        <taxon>Bacillati</taxon>
        <taxon>Actinomycetota</taxon>
        <taxon>Actinomycetes</taxon>
        <taxon>Micrococcales</taxon>
        <taxon>Microbacteriaceae</taxon>
        <taxon>Luethyella</taxon>
    </lineage>
</organism>
<sequence>MTTALFAFLCFLGIVAIWGIVATVTVTWRDGYRRQPSRRVD</sequence>
<keyword evidence="1" id="KW-1133">Transmembrane helix</keyword>